<dbReference type="EMBL" id="WWBZ02000051">
    <property type="protein sequence ID" value="KAF4304378.1"/>
    <property type="molecule type" value="Genomic_DNA"/>
</dbReference>
<name>A0A8H4N259_9PEZI</name>
<sequence length="225" mass="24266">MPDAPCLYANEHLFMFFFVDDIIMAFPKKDKLFAHVSRFLGSGLDGVVGRDGSLDPCYEGFTATCEENRPRVARRRTPGALPPSSTRRPTSTATASPGDGGGTGDGRVVVLVHSATGTGTNEVSSWEVINTSQSVYDETVVRDLLWCEVDKGGESAFKVVLNTPRPEGNGLRSDYSTKLESSLGGKNKCELMTGDLSLDSVLSCPELLRRSDVREVAEVEGPDDV</sequence>
<proteinExistence type="predicted"/>
<feature type="compositionally biased region" description="Low complexity" evidence="1">
    <location>
        <begin position="82"/>
        <end position="97"/>
    </location>
</feature>
<comment type="caution">
    <text evidence="2">The sequence shown here is derived from an EMBL/GenBank/DDBJ whole genome shotgun (WGS) entry which is preliminary data.</text>
</comment>
<evidence type="ECO:0000256" key="1">
    <source>
        <dbReference type="SAM" id="MobiDB-lite"/>
    </source>
</evidence>
<accession>A0A8H4N259</accession>
<feature type="region of interest" description="Disordered" evidence="1">
    <location>
        <begin position="69"/>
        <end position="107"/>
    </location>
</feature>
<dbReference type="AlphaFoldDB" id="A0A8H4N259"/>
<evidence type="ECO:0000313" key="2">
    <source>
        <dbReference type="EMBL" id="KAF4304378.1"/>
    </source>
</evidence>
<reference evidence="2" key="1">
    <citation type="submission" date="2020-04" db="EMBL/GenBank/DDBJ databases">
        <title>Genome Assembly and Annotation of Botryosphaeria dothidea sdau 11-99, a Latent Pathogen of Apple Fruit Ring Rot in China.</title>
        <authorList>
            <person name="Yu C."/>
            <person name="Diao Y."/>
            <person name="Lu Q."/>
            <person name="Zhao J."/>
            <person name="Cui S."/>
            <person name="Peng C."/>
            <person name="He B."/>
            <person name="Liu H."/>
        </authorList>
    </citation>
    <scope>NUCLEOTIDE SEQUENCE [LARGE SCALE GENOMIC DNA]</scope>
    <source>
        <strain evidence="2">Sdau11-99</strain>
    </source>
</reference>
<protein>
    <submittedName>
        <fullName evidence="2">Uncharacterized protein</fullName>
    </submittedName>
</protein>
<dbReference type="Proteomes" id="UP000572817">
    <property type="component" value="Unassembled WGS sequence"/>
</dbReference>
<evidence type="ECO:0000313" key="3">
    <source>
        <dbReference type="Proteomes" id="UP000572817"/>
    </source>
</evidence>
<gene>
    <name evidence="2" type="ORF">GTA08_BOTSDO07633</name>
</gene>
<keyword evidence="3" id="KW-1185">Reference proteome</keyword>
<organism evidence="2 3">
    <name type="scientific">Botryosphaeria dothidea</name>
    <dbReference type="NCBI Taxonomy" id="55169"/>
    <lineage>
        <taxon>Eukaryota</taxon>
        <taxon>Fungi</taxon>
        <taxon>Dikarya</taxon>
        <taxon>Ascomycota</taxon>
        <taxon>Pezizomycotina</taxon>
        <taxon>Dothideomycetes</taxon>
        <taxon>Dothideomycetes incertae sedis</taxon>
        <taxon>Botryosphaeriales</taxon>
        <taxon>Botryosphaeriaceae</taxon>
        <taxon>Botryosphaeria</taxon>
    </lineage>
</organism>